<evidence type="ECO:0000256" key="13">
    <source>
        <dbReference type="ARBA" id="ARBA00023136"/>
    </source>
</evidence>
<evidence type="ECO:0000313" key="16">
    <source>
        <dbReference type="WBParaSite" id="MBELARI_LOCUS4566"/>
    </source>
</evidence>
<keyword evidence="10" id="KW-0560">Oxidoreductase</keyword>
<dbReference type="PANTHER" id="PTHR19353:SF88">
    <property type="entry name" value="DELTA(5) FATTY ACID DESATURASE FAT-4"/>
    <property type="match status" value="1"/>
</dbReference>
<dbReference type="GO" id="GO:0016758">
    <property type="term" value="F:hexosyltransferase activity"/>
    <property type="evidence" value="ECO:0007669"/>
    <property type="project" value="InterPro"/>
</dbReference>
<comment type="similarity">
    <text evidence="3">Belongs to the glycosyltransferase 31 family.</text>
</comment>
<keyword evidence="5" id="KW-0328">Glycosyltransferase</keyword>
<evidence type="ECO:0000313" key="15">
    <source>
        <dbReference type="Proteomes" id="UP000887575"/>
    </source>
</evidence>
<accession>A0AAF3FCG7</accession>
<dbReference type="Proteomes" id="UP000887575">
    <property type="component" value="Unassembled WGS sequence"/>
</dbReference>
<evidence type="ECO:0000256" key="8">
    <source>
        <dbReference type="ARBA" id="ARBA00022968"/>
    </source>
</evidence>
<keyword evidence="11" id="KW-0333">Golgi apparatus</keyword>
<dbReference type="GO" id="GO:0016717">
    <property type="term" value="F:oxidoreductase activity, acting on paired donors, with oxidation of a pair of donors resulting in the reduction of molecular oxygen to two molecules of water"/>
    <property type="evidence" value="ECO:0007669"/>
    <property type="project" value="TreeGrafter"/>
</dbReference>
<dbReference type="PANTHER" id="PTHR19353">
    <property type="entry name" value="FATTY ACID DESATURASE 2"/>
    <property type="match status" value="1"/>
</dbReference>
<dbReference type="GO" id="GO:0006629">
    <property type="term" value="P:lipid metabolic process"/>
    <property type="evidence" value="ECO:0007669"/>
    <property type="project" value="UniProtKB-KW"/>
</dbReference>
<organism evidence="15 16">
    <name type="scientific">Mesorhabditis belari</name>
    <dbReference type="NCBI Taxonomy" id="2138241"/>
    <lineage>
        <taxon>Eukaryota</taxon>
        <taxon>Metazoa</taxon>
        <taxon>Ecdysozoa</taxon>
        <taxon>Nematoda</taxon>
        <taxon>Chromadorea</taxon>
        <taxon>Rhabditida</taxon>
        <taxon>Rhabditina</taxon>
        <taxon>Rhabditomorpha</taxon>
        <taxon>Rhabditoidea</taxon>
        <taxon>Rhabditidae</taxon>
        <taxon>Mesorhabditinae</taxon>
        <taxon>Mesorhabditis</taxon>
    </lineage>
</organism>
<evidence type="ECO:0000256" key="10">
    <source>
        <dbReference type="ARBA" id="ARBA00023002"/>
    </source>
</evidence>
<comment type="similarity">
    <text evidence="4">Belongs to the fatty acid desaturase type 1 family.</text>
</comment>
<dbReference type="GO" id="GO:0000139">
    <property type="term" value="C:Golgi membrane"/>
    <property type="evidence" value="ECO:0007669"/>
    <property type="project" value="UniProtKB-SubCell"/>
</dbReference>
<dbReference type="InterPro" id="IPR002659">
    <property type="entry name" value="Glyco_trans_31"/>
</dbReference>
<keyword evidence="13" id="KW-0472">Membrane</keyword>
<dbReference type="Pfam" id="PF01762">
    <property type="entry name" value="Galactosyl_T"/>
    <property type="match status" value="1"/>
</dbReference>
<dbReference type="CDD" id="cd03506">
    <property type="entry name" value="Delta6-FADS-like"/>
    <property type="match status" value="1"/>
</dbReference>
<name>A0AAF3FCG7_9BILA</name>
<evidence type="ECO:0000256" key="9">
    <source>
        <dbReference type="ARBA" id="ARBA00022989"/>
    </source>
</evidence>
<proteinExistence type="inferred from homology"/>
<evidence type="ECO:0000256" key="5">
    <source>
        <dbReference type="ARBA" id="ARBA00022676"/>
    </source>
</evidence>
<reference evidence="16" key="1">
    <citation type="submission" date="2024-02" db="UniProtKB">
        <authorList>
            <consortium name="WormBaseParasite"/>
        </authorList>
    </citation>
    <scope>IDENTIFICATION</scope>
</reference>
<keyword evidence="9" id="KW-1133">Transmembrane helix</keyword>
<protein>
    <recommendedName>
        <fullName evidence="14">Fatty acid desaturase domain-containing protein</fullName>
    </recommendedName>
</protein>
<evidence type="ECO:0000256" key="11">
    <source>
        <dbReference type="ARBA" id="ARBA00023034"/>
    </source>
</evidence>
<dbReference type="AlphaFoldDB" id="A0AAF3FCG7"/>
<evidence type="ECO:0000256" key="3">
    <source>
        <dbReference type="ARBA" id="ARBA00008661"/>
    </source>
</evidence>
<dbReference type="InterPro" id="IPR012171">
    <property type="entry name" value="Fatty_acid_desaturase"/>
</dbReference>
<keyword evidence="15" id="KW-1185">Reference proteome</keyword>
<keyword evidence="8" id="KW-0735">Signal-anchor</keyword>
<keyword evidence="7" id="KW-0812">Transmembrane</keyword>
<evidence type="ECO:0000256" key="7">
    <source>
        <dbReference type="ARBA" id="ARBA00022692"/>
    </source>
</evidence>
<dbReference type="WBParaSite" id="MBELARI_LOCUS4566">
    <property type="protein sequence ID" value="MBELARI_LOCUS4566"/>
    <property type="gene ID" value="MBELARI_LOCUS4566"/>
</dbReference>
<dbReference type="Pfam" id="PF00487">
    <property type="entry name" value="FA_desaturase"/>
    <property type="match status" value="1"/>
</dbReference>
<sequence length="729" mass="84871">MVVREVDHKPFHIKVDGKWVFVDEEVLRAHPGASAITAYRNSEASTIFHTFHGGSKWAYKWLAELKEKTDQNVDIKIKKEQQIPGHDDINMSEFHMSKEKGEELTRKFDHLRLEVRKRGYMDSDKIFYVRKTLETIFTILAAFYLQYHEHYIVSAILMGIAWQQLGWLIHEATHHQVFKNRWHNDLYSYLVGDFLQGFSASGWKEQHNVHHAATNVVGRDGDLDLMPFFATVARHLKVADSWLLSILPYQHMYWTLALPFLRLSWLIQSVSFVSSMHASFYTAYRERAIYEQVSLFLHWVWVFAQLYFLPDNHTRLVFFLVSQLLGGFLLAHVVTYNHYSVDKYAYDSSILEVYPCLQLYTTRNMKPSMFIDWLWGGLNYQIEHHLFPMMPRHNLSKVMPLVKEWCRENELPYMVDDYFTGWKAVIQQFASVASVADKMNKKFLRQFIAIRLPDQVLTFSFTILPKRIYCNYLRQLVIVQSSPSGFESRKAIRQTWASREETSGILNGHVKVMFLLGATEDRSIQKKIVDESLALNDIIQYSGIDSYRSLVYKSLVMLKYHEMHCPAEVLVKADDDVLMHLDRLQKRLDFSEMFGSPFIAGLVAFEGSTKIIRTKGHKWYVSEESLPGRVYPTYAKGLAYIISREAIPILLNNTQLYKTIEIEDAYITGILATNTTIKFLKMHGGLLYNSRVPPKGDCFDGQPITFCVHAFKGETRLKKGWSELKNQTC</sequence>
<comment type="subcellular location">
    <subcellularLocation>
        <location evidence="2">Golgi apparatus membrane</location>
        <topology evidence="2">Single-pass type II membrane protein</topology>
    </subcellularLocation>
    <subcellularLocation>
        <location evidence="1">Membrane</location>
        <topology evidence="1">Multi-pass membrane protein</topology>
    </subcellularLocation>
</comment>
<evidence type="ECO:0000256" key="12">
    <source>
        <dbReference type="ARBA" id="ARBA00023098"/>
    </source>
</evidence>
<keyword evidence="6" id="KW-0808">Transferase</keyword>
<evidence type="ECO:0000256" key="1">
    <source>
        <dbReference type="ARBA" id="ARBA00004141"/>
    </source>
</evidence>
<dbReference type="Gene3D" id="3.90.550.50">
    <property type="match status" value="1"/>
</dbReference>
<evidence type="ECO:0000256" key="4">
    <source>
        <dbReference type="ARBA" id="ARBA00009295"/>
    </source>
</evidence>
<dbReference type="InterPro" id="IPR005804">
    <property type="entry name" value="FA_desaturase_dom"/>
</dbReference>
<evidence type="ECO:0000256" key="6">
    <source>
        <dbReference type="ARBA" id="ARBA00022679"/>
    </source>
</evidence>
<evidence type="ECO:0000259" key="14">
    <source>
        <dbReference type="Pfam" id="PF00487"/>
    </source>
</evidence>
<keyword evidence="12" id="KW-0443">Lipid metabolism</keyword>
<evidence type="ECO:0000256" key="2">
    <source>
        <dbReference type="ARBA" id="ARBA00004323"/>
    </source>
</evidence>
<feature type="domain" description="Fatty acid desaturase" evidence="14">
    <location>
        <begin position="153"/>
        <end position="414"/>
    </location>
</feature>